<dbReference type="Gene3D" id="1.25.40.20">
    <property type="entry name" value="Ankyrin repeat-containing domain"/>
    <property type="match status" value="1"/>
</dbReference>
<keyword evidence="3" id="KW-0040">ANK repeat</keyword>
<comment type="caution">
    <text evidence="8">The sequence shown here is derived from an EMBL/GenBank/DDBJ whole genome shotgun (WGS) entry which is preliminary data.</text>
</comment>
<feature type="transmembrane region" description="Helical" evidence="7">
    <location>
        <begin position="554"/>
        <end position="576"/>
    </location>
</feature>
<accession>A0A834IFM4</accession>
<sequence>MEEFNLLLIDTDRVSDNGEHLLKSVLTNSVDYFLPNCTEEDFKRKYEEFNRLNIVAIACTRKEVEEKTLEAILEYIMEKYPSIDITNEEWYYWEPIHYVAYNMDHEKLSVILKTKFKEKLNVLTIFSENALHVLLEYGKRTESLKVDFTNGWEKKTCHIIPEENDNLVKCAELLINTGIDINHKNIWNESPVIIALRNRFLKVLKRLRCKTDIDIDTCQDRVLKRSARDMFKSMGIDVNKIPKSSQIFDHPKQFLFAVLKNNMEEPFLRYNNEDIQKYSNIIDGSGENTTSGNLLQLCLIKGYIAYQKEATNPSPLNKDIMNTRMLKVFTQHGMAKCVEHLLDNGANIKARNRMFHRMNVFQLAVKWRFYPFLVMLMEHKSNQITESDILDVLQDKRTRPFDSDDYYSKHVLFLLLAKLESIKELSCSRNINYNIVNIMNTVLEFCVSSTVNNKTGMYEDVIQQTLRLGAQLCNVNNSRTYLEDLSYDTLNTHLDQCIDDDQIICYNSIILDNEYDYSEINPLRILYHHEKNCELLNHPALINLIHSKWTKSKIFFYSNIVLHCSFLLILYLYMIILQINNMYGPLFYLFCTFICCLILKELSEIYIYGLRYFCDLMNYIDLIVLSCCGFNIFFKDERAMVSAILLFTLKVLLMLGQIPRFTKYMIIFSSTKYFFEYILFYFVQFFSFALCFFILFTTENNPAFGSIGQILVKLFDSMFYFIGQYDGEIANPTQFPAFARIIVTLFLFCMTIILNNLLVGLIVTDMDIIQKKGKLLRQVKMAKYVVRVERFTSSLSKCRSLRWLCPRTHLFYQAESKHLPLFFDILDGEDKDYLEEMQEKRTPYTRTLPVLCEHIMNKVYTLPKHKDDAKEILEKLIKLEEYLRKR</sequence>
<keyword evidence="9" id="KW-1185">Reference proteome</keyword>
<feature type="transmembrane region" description="Helical" evidence="7">
    <location>
        <begin position="582"/>
        <end position="600"/>
    </location>
</feature>
<evidence type="ECO:0000256" key="3">
    <source>
        <dbReference type="ARBA" id="ARBA00023043"/>
    </source>
</evidence>
<reference evidence="8" key="1">
    <citation type="submission" date="2020-08" db="EMBL/GenBank/DDBJ databases">
        <title>Genome sequencing and assembly of the red palm weevil Rhynchophorus ferrugineus.</title>
        <authorList>
            <person name="Dias G.B."/>
            <person name="Bergman C.M."/>
            <person name="Manee M."/>
        </authorList>
    </citation>
    <scope>NUCLEOTIDE SEQUENCE</scope>
    <source>
        <strain evidence="8">AA-2017</strain>
        <tissue evidence="8">Whole larva</tissue>
    </source>
</reference>
<keyword evidence="4" id="KW-0406">Ion transport</keyword>
<dbReference type="GO" id="GO:0005216">
    <property type="term" value="F:monoatomic ion channel activity"/>
    <property type="evidence" value="ECO:0007669"/>
    <property type="project" value="InterPro"/>
</dbReference>
<name>A0A834IFM4_RHYFE</name>
<evidence type="ECO:0000256" key="1">
    <source>
        <dbReference type="ARBA" id="ARBA00022448"/>
    </source>
</evidence>
<evidence type="ECO:0000313" key="8">
    <source>
        <dbReference type="EMBL" id="KAF7279879.1"/>
    </source>
</evidence>
<evidence type="ECO:0000256" key="4">
    <source>
        <dbReference type="ARBA" id="ARBA00023065"/>
    </source>
</evidence>
<dbReference type="InterPro" id="IPR052076">
    <property type="entry name" value="TRP_cation_channel"/>
</dbReference>
<protein>
    <recommendedName>
        <fullName evidence="10">Ion transport domain-containing protein</fullName>
    </recommendedName>
</protein>
<dbReference type="Proteomes" id="UP000625711">
    <property type="component" value="Unassembled WGS sequence"/>
</dbReference>
<keyword evidence="7" id="KW-0472">Membrane</keyword>
<keyword evidence="7" id="KW-1133">Transmembrane helix</keyword>
<evidence type="ECO:0000313" key="9">
    <source>
        <dbReference type="Proteomes" id="UP000625711"/>
    </source>
</evidence>
<evidence type="ECO:0000256" key="5">
    <source>
        <dbReference type="ARBA" id="ARBA00023180"/>
    </source>
</evidence>
<gene>
    <name evidence="8" type="ORF">GWI33_006640</name>
</gene>
<proteinExistence type="predicted"/>
<dbReference type="InterPro" id="IPR036770">
    <property type="entry name" value="Ankyrin_rpt-contain_sf"/>
</dbReference>
<dbReference type="PANTHER" id="PTHR47143:SF1">
    <property type="entry name" value="ION_TRANS DOMAIN-CONTAINING PROTEIN"/>
    <property type="match status" value="1"/>
</dbReference>
<dbReference type="EMBL" id="JAACXV010000334">
    <property type="protein sequence ID" value="KAF7279879.1"/>
    <property type="molecule type" value="Genomic_DNA"/>
</dbReference>
<dbReference type="PANTHER" id="PTHR47143">
    <property type="entry name" value="TRANSIENT RECEPTOR POTENTIAL CATION CHANNEL PROTEIN PAINLESS"/>
    <property type="match status" value="1"/>
</dbReference>
<evidence type="ECO:0008006" key="10">
    <source>
        <dbReference type="Google" id="ProtNLM"/>
    </source>
</evidence>
<keyword evidence="2" id="KW-0677">Repeat</keyword>
<dbReference type="SUPFAM" id="SSF48403">
    <property type="entry name" value="Ankyrin repeat"/>
    <property type="match status" value="1"/>
</dbReference>
<evidence type="ECO:0000256" key="6">
    <source>
        <dbReference type="ARBA" id="ARBA00023303"/>
    </source>
</evidence>
<keyword evidence="6" id="KW-0407">Ion channel</keyword>
<feature type="transmembrane region" description="Helical" evidence="7">
    <location>
        <begin position="741"/>
        <end position="764"/>
    </location>
</feature>
<dbReference type="AlphaFoldDB" id="A0A834IFM4"/>
<evidence type="ECO:0000256" key="7">
    <source>
        <dbReference type="SAM" id="Phobius"/>
    </source>
</evidence>
<keyword evidence="5" id="KW-0325">Glycoprotein</keyword>
<keyword evidence="1" id="KW-0813">Transport</keyword>
<feature type="transmembrane region" description="Helical" evidence="7">
    <location>
        <begin position="677"/>
        <end position="696"/>
    </location>
</feature>
<keyword evidence="7" id="KW-0812">Transmembrane</keyword>
<dbReference type="OrthoDB" id="6776478at2759"/>
<evidence type="ECO:0000256" key="2">
    <source>
        <dbReference type="ARBA" id="ARBA00022737"/>
    </source>
</evidence>
<feature type="transmembrane region" description="Helical" evidence="7">
    <location>
        <begin position="639"/>
        <end position="656"/>
    </location>
</feature>
<organism evidence="8 9">
    <name type="scientific">Rhynchophorus ferrugineus</name>
    <name type="common">Red palm weevil</name>
    <name type="synonym">Curculio ferrugineus</name>
    <dbReference type="NCBI Taxonomy" id="354439"/>
    <lineage>
        <taxon>Eukaryota</taxon>
        <taxon>Metazoa</taxon>
        <taxon>Ecdysozoa</taxon>
        <taxon>Arthropoda</taxon>
        <taxon>Hexapoda</taxon>
        <taxon>Insecta</taxon>
        <taxon>Pterygota</taxon>
        <taxon>Neoptera</taxon>
        <taxon>Endopterygota</taxon>
        <taxon>Coleoptera</taxon>
        <taxon>Polyphaga</taxon>
        <taxon>Cucujiformia</taxon>
        <taxon>Curculionidae</taxon>
        <taxon>Dryophthorinae</taxon>
        <taxon>Rhynchophorus</taxon>
    </lineage>
</organism>
<dbReference type="GO" id="GO:1902495">
    <property type="term" value="C:transmembrane transporter complex"/>
    <property type="evidence" value="ECO:0007669"/>
    <property type="project" value="TreeGrafter"/>
</dbReference>